<dbReference type="PROSITE" id="PS00061">
    <property type="entry name" value="ADH_SHORT"/>
    <property type="match status" value="1"/>
</dbReference>
<organism evidence="4 5">
    <name type="scientific">Chelatococcus sambhunathii</name>
    <dbReference type="NCBI Taxonomy" id="363953"/>
    <lineage>
        <taxon>Bacteria</taxon>
        <taxon>Pseudomonadati</taxon>
        <taxon>Pseudomonadota</taxon>
        <taxon>Alphaproteobacteria</taxon>
        <taxon>Hyphomicrobiales</taxon>
        <taxon>Chelatococcaceae</taxon>
        <taxon>Chelatococcus</taxon>
    </lineage>
</organism>
<protein>
    <submittedName>
        <fullName evidence="4">SDR family oxidoreductase</fullName>
    </submittedName>
</protein>
<sequence>MSQRSAPVAVVTGASAGVGRAVALRFAEGGFAVGLIARDDAALQAMRSEIEASGGKAVAVAADVADAQAVMDAADHVARDLGPITVWINNAMVTVISPAAAMTAEEYRRVTEVTYLGAVHGTMAALKHMKPRDGGCVIQIGSALAYRGLPLQSAYCGAKHAIRGFSESVRSELIHDGSSVRLMMVDLPAVNTPQFDWARTHVPRTPRPMGTPAQPEAIAEGVFRAAQGGGRDYWIGWTTALTVLGNAVLPGFLDRYLATAVEGQQTAIPATRTRRDNLLKPVSGAHRTAGSFSDEARSSAPLLPAGAARVGVVAAGALACMAIGATIAAAIRRR</sequence>
<evidence type="ECO:0000313" key="4">
    <source>
        <dbReference type="EMBL" id="MDR4306063.1"/>
    </source>
</evidence>
<name>A0ABU1DD74_9HYPH</name>
<keyword evidence="3" id="KW-0472">Membrane</keyword>
<dbReference type="SUPFAM" id="SSF51735">
    <property type="entry name" value="NAD(P)-binding Rossmann-fold domains"/>
    <property type="match status" value="1"/>
</dbReference>
<accession>A0ABU1DD74</accession>
<dbReference type="InterPro" id="IPR002347">
    <property type="entry name" value="SDR_fam"/>
</dbReference>
<dbReference type="Gene3D" id="3.40.50.720">
    <property type="entry name" value="NAD(P)-binding Rossmann-like Domain"/>
    <property type="match status" value="1"/>
</dbReference>
<evidence type="ECO:0000313" key="5">
    <source>
        <dbReference type="Proteomes" id="UP001181622"/>
    </source>
</evidence>
<dbReference type="InterPro" id="IPR020904">
    <property type="entry name" value="Sc_DH/Rdtase_CS"/>
</dbReference>
<comment type="similarity">
    <text evidence="1">Belongs to the short-chain dehydrogenases/reductases (SDR) family.</text>
</comment>
<reference evidence="4" key="1">
    <citation type="submission" date="2020-10" db="EMBL/GenBank/DDBJ databases">
        <authorList>
            <person name="Abbas A."/>
            <person name="Razzaq R."/>
            <person name="Waqas M."/>
            <person name="Abbas N."/>
            <person name="Nielsen T.K."/>
            <person name="Hansen L.H."/>
            <person name="Hussain S."/>
            <person name="Shahid M."/>
        </authorList>
    </citation>
    <scope>NUCLEOTIDE SEQUENCE</scope>
    <source>
        <strain evidence="4">S14</strain>
    </source>
</reference>
<evidence type="ECO:0000256" key="2">
    <source>
        <dbReference type="ARBA" id="ARBA00023002"/>
    </source>
</evidence>
<dbReference type="PANTHER" id="PTHR44196">
    <property type="entry name" value="DEHYDROGENASE/REDUCTASE SDR FAMILY MEMBER 7B"/>
    <property type="match status" value="1"/>
</dbReference>
<proteinExistence type="inferred from homology"/>
<feature type="transmembrane region" description="Helical" evidence="3">
    <location>
        <begin position="307"/>
        <end position="331"/>
    </location>
</feature>
<dbReference type="EMBL" id="JADBEO010000008">
    <property type="protein sequence ID" value="MDR4306063.1"/>
    <property type="molecule type" value="Genomic_DNA"/>
</dbReference>
<dbReference type="PRINTS" id="PR00081">
    <property type="entry name" value="GDHRDH"/>
</dbReference>
<dbReference type="PANTHER" id="PTHR44196:SF1">
    <property type="entry name" value="DEHYDROGENASE_REDUCTASE SDR FAMILY MEMBER 7B"/>
    <property type="match status" value="1"/>
</dbReference>
<keyword evidence="2" id="KW-0560">Oxidoreductase</keyword>
<dbReference type="Proteomes" id="UP001181622">
    <property type="component" value="Unassembled WGS sequence"/>
</dbReference>
<gene>
    <name evidence="4" type="ORF">IHQ68_05435</name>
</gene>
<keyword evidence="3" id="KW-0812">Transmembrane</keyword>
<evidence type="ECO:0000256" key="3">
    <source>
        <dbReference type="SAM" id="Phobius"/>
    </source>
</evidence>
<dbReference type="Pfam" id="PF00106">
    <property type="entry name" value="adh_short"/>
    <property type="match status" value="1"/>
</dbReference>
<keyword evidence="5" id="KW-1185">Reference proteome</keyword>
<comment type="caution">
    <text evidence="4">The sequence shown here is derived from an EMBL/GenBank/DDBJ whole genome shotgun (WGS) entry which is preliminary data.</text>
</comment>
<evidence type="ECO:0000256" key="1">
    <source>
        <dbReference type="ARBA" id="ARBA00006484"/>
    </source>
</evidence>
<dbReference type="RefSeq" id="WP_309389597.1">
    <property type="nucleotide sequence ID" value="NZ_JADBEO010000008.1"/>
</dbReference>
<dbReference type="InterPro" id="IPR036291">
    <property type="entry name" value="NAD(P)-bd_dom_sf"/>
</dbReference>
<dbReference type="NCBIfam" id="NF005495">
    <property type="entry name" value="PRK07109.1"/>
    <property type="match status" value="1"/>
</dbReference>
<keyword evidence="3" id="KW-1133">Transmembrane helix</keyword>